<dbReference type="PROSITE" id="PS01124">
    <property type="entry name" value="HTH_ARAC_FAMILY_2"/>
    <property type="match status" value="1"/>
</dbReference>
<dbReference type="PANTHER" id="PTHR46796">
    <property type="entry name" value="HTH-TYPE TRANSCRIPTIONAL ACTIVATOR RHAS-RELATED"/>
    <property type="match status" value="1"/>
</dbReference>
<dbReference type="PANTHER" id="PTHR46796:SF6">
    <property type="entry name" value="ARAC SUBFAMILY"/>
    <property type="match status" value="1"/>
</dbReference>
<evidence type="ECO:0000256" key="2">
    <source>
        <dbReference type="ARBA" id="ARBA00023125"/>
    </source>
</evidence>
<dbReference type="PATRIC" id="fig|443610.3.peg.2984"/>
<accession>A0A0F5FWT1</accession>
<dbReference type="SMART" id="SM00342">
    <property type="entry name" value="HTH_ARAC"/>
    <property type="match status" value="1"/>
</dbReference>
<sequence>MSPGAVASGRENMSAARWPTMGADANIGTRVHSFDFSTDGLPRKDQFAAWRASWAAAFDLTELESGPKTFSGRQKVWDLGGLAFSRVHTDELAFAGLAGHVRREPLDHWLLTLFVNGRSTTLADNDRLDGRTGAVQLHPLGRVFEGTVSQSDILMLFVPRDLCREMTHVLDAAAFSRLEGAMGRIFADYMVSLARRLPRLEASDASQVVATTRAMLLACVAPSPDRLEEAGNMIANVLLERARRYIQANLHDPELGARGLLRELGVSRSRLYRLFEPSGGVMHYIQRRRLLAAHSMLADANNRRRIFEIAESCCFADGADFSRAFRREFGCSPSDVRAGTAHVVPDWKHGEFDEEGAPAQRLNTLLRRLQG</sequence>
<dbReference type="AlphaFoldDB" id="A0A0F5FWT1"/>
<feature type="domain" description="HTH araC/xylS-type" evidence="4">
    <location>
        <begin position="240"/>
        <end position="339"/>
    </location>
</feature>
<reference evidence="5 6" key="1">
    <citation type="submission" date="2015-03" db="EMBL/GenBank/DDBJ databases">
        <authorList>
            <person name="Hassan Y.I."/>
            <person name="Lepp D."/>
            <person name="Li X.-Z."/>
            <person name="Zhou T."/>
        </authorList>
    </citation>
    <scope>NUCLEOTIDE SEQUENCE [LARGE SCALE GENOMIC DNA]</scope>
    <source>
        <strain evidence="5 6">BD-c194</strain>
    </source>
</reference>
<dbReference type="InterPro" id="IPR009057">
    <property type="entry name" value="Homeodomain-like_sf"/>
</dbReference>
<keyword evidence="1" id="KW-0805">Transcription regulation</keyword>
<dbReference type="SUPFAM" id="SSF46689">
    <property type="entry name" value="Homeodomain-like"/>
    <property type="match status" value="1"/>
</dbReference>
<dbReference type="EMBL" id="JZEX01000039">
    <property type="protein sequence ID" value="KKB13351.1"/>
    <property type="molecule type" value="Genomic_DNA"/>
</dbReference>
<dbReference type="InterPro" id="IPR050204">
    <property type="entry name" value="AraC_XylS_family_regulators"/>
</dbReference>
<dbReference type="STRING" id="443610.VE25_02535"/>
<dbReference type="Gene3D" id="1.10.10.60">
    <property type="entry name" value="Homeodomain-like"/>
    <property type="match status" value="1"/>
</dbReference>
<evidence type="ECO:0000313" key="5">
    <source>
        <dbReference type="EMBL" id="KKB13351.1"/>
    </source>
</evidence>
<gene>
    <name evidence="5" type="ORF">VE25_02535</name>
</gene>
<dbReference type="Pfam" id="PF12833">
    <property type="entry name" value="HTH_18"/>
    <property type="match status" value="1"/>
</dbReference>
<evidence type="ECO:0000313" key="6">
    <source>
        <dbReference type="Proteomes" id="UP000033632"/>
    </source>
</evidence>
<keyword evidence="2" id="KW-0238">DNA-binding</keyword>
<dbReference type="Proteomes" id="UP000033632">
    <property type="component" value="Unassembled WGS sequence"/>
</dbReference>
<dbReference type="GO" id="GO:0003700">
    <property type="term" value="F:DNA-binding transcription factor activity"/>
    <property type="evidence" value="ECO:0007669"/>
    <property type="project" value="InterPro"/>
</dbReference>
<evidence type="ECO:0000256" key="1">
    <source>
        <dbReference type="ARBA" id="ARBA00023015"/>
    </source>
</evidence>
<organism evidence="5 6">
    <name type="scientific">Devosia geojensis</name>
    <dbReference type="NCBI Taxonomy" id="443610"/>
    <lineage>
        <taxon>Bacteria</taxon>
        <taxon>Pseudomonadati</taxon>
        <taxon>Pseudomonadota</taxon>
        <taxon>Alphaproteobacteria</taxon>
        <taxon>Hyphomicrobiales</taxon>
        <taxon>Devosiaceae</taxon>
        <taxon>Devosia</taxon>
    </lineage>
</organism>
<keyword evidence="6" id="KW-1185">Reference proteome</keyword>
<dbReference type="GO" id="GO:0043565">
    <property type="term" value="F:sequence-specific DNA binding"/>
    <property type="evidence" value="ECO:0007669"/>
    <property type="project" value="InterPro"/>
</dbReference>
<comment type="caution">
    <text evidence="5">The sequence shown here is derived from an EMBL/GenBank/DDBJ whole genome shotgun (WGS) entry which is preliminary data.</text>
</comment>
<evidence type="ECO:0000256" key="3">
    <source>
        <dbReference type="ARBA" id="ARBA00023163"/>
    </source>
</evidence>
<dbReference type="InterPro" id="IPR018060">
    <property type="entry name" value="HTH_AraC"/>
</dbReference>
<protein>
    <recommendedName>
        <fullName evidence="4">HTH araC/xylS-type domain-containing protein</fullName>
    </recommendedName>
</protein>
<proteinExistence type="predicted"/>
<keyword evidence="3" id="KW-0804">Transcription</keyword>
<name>A0A0F5FWT1_9HYPH</name>
<evidence type="ECO:0000259" key="4">
    <source>
        <dbReference type="PROSITE" id="PS01124"/>
    </source>
</evidence>